<feature type="compositionally biased region" description="Polar residues" evidence="14">
    <location>
        <begin position="450"/>
        <end position="463"/>
    </location>
</feature>
<dbReference type="PANTHER" id="PTHR24179">
    <property type="entry name" value="PROTEIN PHOSPHATASE 1 REGULATORY SUBUNIT 12"/>
    <property type="match status" value="1"/>
</dbReference>
<dbReference type="FunFam" id="1.25.40.20:FF:000004">
    <property type="entry name" value="Phosphatase 1 regulatory subunit 12A"/>
    <property type="match status" value="1"/>
</dbReference>
<feature type="compositionally biased region" description="Basic and acidic residues" evidence="14">
    <location>
        <begin position="428"/>
        <end position="446"/>
    </location>
</feature>
<proteinExistence type="inferred from homology"/>
<feature type="compositionally biased region" description="Basic and acidic residues" evidence="14">
    <location>
        <begin position="521"/>
        <end position="530"/>
    </location>
</feature>
<feature type="domain" description="cGMP-dependent protein kinase interacting" evidence="15">
    <location>
        <begin position="819"/>
        <end position="915"/>
    </location>
</feature>
<dbReference type="EMBL" id="JAZDUA010000546">
    <property type="protein sequence ID" value="KAK7791296.1"/>
    <property type="molecule type" value="Genomic_DNA"/>
</dbReference>
<feature type="compositionally biased region" description="Basic and acidic residues" evidence="14">
    <location>
        <begin position="616"/>
        <end position="648"/>
    </location>
</feature>
<feature type="repeat" description="ANK" evidence="13">
    <location>
        <begin position="235"/>
        <end position="267"/>
    </location>
</feature>
<dbReference type="SMART" id="SM00248">
    <property type="entry name" value="ANK"/>
    <property type="match status" value="5"/>
</dbReference>
<dbReference type="InterPro" id="IPR036770">
    <property type="entry name" value="Ankyrin_rpt-contain_sf"/>
</dbReference>
<feature type="region of interest" description="Disordered" evidence="14">
    <location>
        <begin position="839"/>
        <end position="878"/>
    </location>
</feature>
<protein>
    <recommendedName>
        <fullName evidence="11">Protein phosphatase 1 regulatory subunit 12B</fullName>
    </recommendedName>
    <alternativeName>
        <fullName evidence="12">Myosin phosphatase-targeting subunit 2</fullName>
    </alternativeName>
</protein>
<evidence type="ECO:0000256" key="4">
    <source>
        <dbReference type="ARBA" id="ARBA00022553"/>
    </source>
</evidence>
<feature type="repeat" description="ANK" evidence="13">
    <location>
        <begin position="109"/>
        <end position="141"/>
    </location>
</feature>
<evidence type="ECO:0000256" key="8">
    <source>
        <dbReference type="ARBA" id="ARBA00038386"/>
    </source>
</evidence>
<dbReference type="InterPro" id="IPR031775">
    <property type="entry name" value="PRKG1_interact"/>
</dbReference>
<name>A0AAN9V8H3_9ORTH</name>
<evidence type="ECO:0000256" key="13">
    <source>
        <dbReference type="PROSITE-ProRule" id="PRU00023"/>
    </source>
</evidence>
<evidence type="ECO:0000256" key="9">
    <source>
        <dbReference type="ARBA" id="ARBA00059024"/>
    </source>
</evidence>
<evidence type="ECO:0000259" key="15">
    <source>
        <dbReference type="Pfam" id="PF15898"/>
    </source>
</evidence>
<keyword evidence="6 13" id="KW-0040">ANK repeat</keyword>
<dbReference type="GO" id="GO:0004857">
    <property type="term" value="F:enzyme inhibitor activity"/>
    <property type="evidence" value="ECO:0007669"/>
    <property type="project" value="TreeGrafter"/>
</dbReference>
<dbReference type="SUPFAM" id="SSF48403">
    <property type="entry name" value="Ankyrin repeat"/>
    <property type="match status" value="1"/>
</dbReference>
<evidence type="ECO:0000256" key="1">
    <source>
        <dbReference type="ARBA" id="ARBA00004245"/>
    </source>
</evidence>
<evidence type="ECO:0000256" key="12">
    <source>
        <dbReference type="ARBA" id="ARBA00083252"/>
    </source>
</evidence>
<dbReference type="PROSITE" id="PS50297">
    <property type="entry name" value="ANK_REP_REGION"/>
    <property type="match status" value="4"/>
</dbReference>
<reference evidence="16 17" key="1">
    <citation type="submission" date="2024-03" db="EMBL/GenBank/DDBJ databases">
        <title>The genome assembly and annotation of the cricket Gryllus longicercus Weissman &amp; Gray.</title>
        <authorList>
            <person name="Szrajer S."/>
            <person name="Gray D."/>
            <person name="Ylla G."/>
        </authorList>
    </citation>
    <scope>NUCLEOTIDE SEQUENCE [LARGE SCALE GENOMIC DNA]</scope>
    <source>
        <strain evidence="16">DAG 2021-001</strain>
        <tissue evidence="16">Whole body minus gut</tissue>
    </source>
</reference>
<evidence type="ECO:0000256" key="2">
    <source>
        <dbReference type="ARBA" id="ARBA00022473"/>
    </source>
</evidence>
<dbReference type="InterPro" id="IPR002110">
    <property type="entry name" value="Ankyrin_rpt"/>
</dbReference>
<evidence type="ECO:0000313" key="17">
    <source>
        <dbReference type="Proteomes" id="UP001378592"/>
    </source>
</evidence>
<dbReference type="GO" id="GO:0007165">
    <property type="term" value="P:signal transduction"/>
    <property type="evidence" value="ECO:0007669"/>
    <property type="project" value="InterPro"/>
</dbReference>
<dbReference type="Pfam" id="PF12796">
    <property type="entry name" value="Ank_2"/>
    <property type="match status" value="2"/>
</dbReference>
<dbReference type="FunFam" id="1.25.40.20:FF:000007">
    <property type="entry name" value="Phosphatase 1 regulatory subunit 12A"/>
    <property type="match status" value="1"/>
</dbReference>
<feature type="compositionally biased region" description="Basic and acidic residues" evidence="14">
    <location>
        <begin position="866"/>
        <end position="878"/>
    </location>
</feature>
<evidence type="ECO:0000256" key="6">
    <source>
        <dbReference type="ARBA" id="ARBA00023043"/>
    </source>
</evidence>
<feature type="compositionally biased region" description="Low complexity" evidence="14">
    <location>
        <begin position="489"/>
        <end position="511"/>
    </location>
</feature>
<dbReference type="Gene3D" id="1.25.40.20">
    <property type="entry name" value="Ankyrin repeat-containing domain"/>
    <property type="match status" value="2"/>
</dbReference>
<dbReference type="PROSITE" id="PS50088">
    <property type="entry name" value="ANK_REPEAT"/>
    <property type="match status" value="4"/>
</dbReference>
<dbReference type="Gene3D" id="6.10.250.1820">
    <property type="match status" value="1"/>
</dbReference>
<feature type="compositionally biased region" description="Acidic residues" evidence="14">
    <location>
        <begin position="350"/>
        <end position="362"/>
    </location>
</feature>
<feature type="repeat" description="ANK" evidence="13">
    <location>
        <begin position="202"/>
        <end position="234"/>
    </location>
</feature>
<dbReference type="Pfam" id="PF15898">
    <property type="entry name" value="PRKG1_interact"/>
    <property type="match status" value="1"/>
</dbReference>
<feature type="compositionally biased region" description="Basic residues" evidence="14">
    <location>
        <begin position="727"/>
        <end position="736"/>
    </location>
</feature>
<keyword evidence="17" id="KW-1185">Reference proteome</keyword>
<dbReference type="InterPro" id="IPR017401">
    <property type="entry name" value="MYPT1/MYPT2/Mbs85"/>
</dbReference>
<dbReference type="PRINTS" id="PR01415">
    <property type="entry name" value="ANKYRIN"/>
</dbReference>
<evidence type="ECO:0000256" key="7">
    <source>
        <dbReference type="ARBA" id="ARBA00023212"/>
    </source>
</evidence>
<accession>A0AAN9V8H3</accession>
<feature type="compositionally biased region" description="Basic and acidic residues" evidence="14">
    <location>
        <begin position="839"/>
        <end position="852"/>
    </location>
</feature>
<comment type="subunit">
    <text evidence="10">PP1 comprises a catalytic subunit, PPP1CA, PPP1CB or PPP1CC, and one or several targeting or regulatory subunits. PPP1R12B mediates binding to myosin. Isoform 3 and isoform 4 bind PPP1R12A, but not isoform 1 of PPP1R12B itself. Binds IL16.</text>
</comment>
<feature type="compositionally biased region" description="Polar residues" evidence="14">
    <location>
        <begin position="596"/>
        <end position="609"/>
    </location>
</feature>
<feature type="compositionally biased region" description="Low complexity" evidence="14">
    <location>
        <begin position="564"/>
        <end position="595"/>
    </location>
</feature>
<evidence type="ECO:0000256" key="14">
    <source>
        <dbReference type="SAM" id="MobiDB-lite"/>
    </source>
</evidence>
<dbReference type="GO" id="GO:0005737">
    <property type="term" value="C:cytoplasm"/>
    <property type="evidence" value="ECO:0007669"/>
    <property type="project" value="TreeGrafter"/>
</dbReference>
<feature type="compositionally biased region" description="Polar residues" evidence="14">
    <location>
        <begin position="780"/>
        <end position="790"/>
    </location>
</feature>
<feature type="compositionally biased region" description="Basic and acidic residues" evidence="14">
    <location>
        <begin position="807"/>
        <end position="822"/>
    </location>
</feature>
<feature type="compositionally biased region" description="Low complexity" evidence="14">
    <location>
        <begin position="649"/>
        <end position="667"/>
    </location>
</feature>
<evidence type="ECO:0000313" key="16">
    <source>
        <dbReference type="EMBL" id="KAK7791296.1"/>
    </source>
</evidence>
<evidence type="ECO:0000256" key="11">
    <source>
        <dbReference type="ARBA" id="ARBA00072757"/>
    </source>
</evidence>
<dbReference type="GO" id="GO:0019901">
    <property type="term" value="F:protein kinase binding"/>
    <property type="evidence" value="ECO:0007669"/>
    <property type="project" value="InterPro"/>
</dbReference>
<feature type="compositionally biased region" description="Basic and acidic residues" evidence="14">
    <location>
        <begin position="376"/>
        <end position="389"/>
    </location>
</feature>
<dbReference type="GO" id="GO:0019208">
    <property type="term" value="F:phosphatase regulator activity"/>
    <property type="evidence" value="ECO:0007669"/>
    <property type="project" value="InterPro"/>
</dbReference>
<comment type="subcellular location">
    <subcellularLocation>
        <location evidence="1">Cytoplasm</location>
        <location evidence="1">Cytoskeleton</location>
    </subcellularLocation>
</comment>
<feature type="repeat" description="ANK" evidence="13">
    <location>
        <begin position="76"/>
        <end position="108"/>
    </location>
</feature>
<feature type="compositionally biased region" description="Basic and acidic residues" evidence="14">
    <location>
        <begin position="471"/>
        <end position="481"/>
    </location>
</feature>
<comment type="function">
    <text evidence="9">Regulates myosin phosphatase activity. Augments Ca(2+) sensitivity of the contractile apparatus.</text>
</comment>
<sequence>MSLETRSSSALFKRAEQLKRWEESETNREKIVPRRRNKKIQFSSGVVFLAACAAGDKDEVLRLLREGADIDTANVDGLTALHQLCIDDNLDMVEFLVENGADVNRGDNEGWTPLHATASCGFVSIAKYLIENGGDVAAANNDAELPVDLAETDEMEELLREVLIDRGIDCEEARNEEQQMMVSHAKEWLNGGVCKDQPHPKTGATSLHVAAAKGYIKVISILLQAGADINVKDFDGWTPLHAAAHWCQKEACEILVENFCDMDIRNCVGQTALDVADPDMVPVLEELRKKQATMQKDRNDTNAILNRKGVNTQKRRMSGADKSNLINKDASSERQLLAEQASNKVKTVEVEIENSPDDREELMDMSSKMGSLAVNDIEKRNRVNRDEVPRIPLGSDVAKSIPTTPSSQPTTPENEDTSLRRPGLIKNRNREETSNRVNRLEKETPVHKATSPTGTANRNSENSEVVIRRTQSFEDEKRGDESSLVNRDSSAATPVSAASNSPTATSPLPTSQVRRSFVPPVRDEESETQRKAHAKRVRETRRSTQGVTLEELKTAEQIVKKKNQQMQQANQQVNNSNSDQSVVLTPTTTTNFTATNSVPSVTATITTGAPTSPSSPKEEEPPQERRPSWRLRVDNGDRNKFLLEDARRSSSSSTSVAETPPTTTYARRPPPLHMPARPSSAPVEPTSPPADASVTIALRRQSKPPDDKEQDKENDIRNAQATQAVIQRRRKPKRRSTGVVHLDMDELNNSEVEGYPDVLGGGDSNEITSLRDGESGGDWSGNSRVSNSPGAESRPVTPAASVTSSRSTKEANSENGEIDYKKLYEASVLENERLREKLKKTEDDLSDARSQLEKVPGGSMKNSLSEMEKRERRAMERKLSEMEEELKLLEQLKSENQRLKDENGALIRVISKLSK</sequence>
<evidence type="ECO:0000256" key="5">
    <source>
        <dbReference type="ARBA" id="ARBA00022737"/>
    </source>
</evidence>
<evidence type="ECO:0000256" key="10">
    <source>
        <dbReference type="ARBA" id="ARBA00065548"/>
    </source>
</evidence>
<keyword evidence="4" id="KW-0597">Phosphoprotein</keyword>
<dbReference type="CDD" id="cd21930">
    <property type="entry name" value="IPD_PPP1R12"/>
    <property type="match status" value="1"/>
</dbReference>
<dbReference type="AlphaFoldDB" id="A0AAN9V8H3"/>
<dbReference type="GO" id="GO:0005856">
    <property type="term" value="C:cytoskeleton"/>
    <property type="evidence" value="ECO:0007669"/>
    <property type="project" value="UniProtKB-SubCell"/>
</dbReference>
<keyword evidence="3" id="KW-0963">Cytoplasm</keyword>
<dbReference type="Gene3D" id="6.10.140.390">
    <property type="match status" value="1"/>
</dbReference>
<organism evidence="16 17">
    <name type="scientific">Gryllus longicercus</name>
    <dbReference type="NCBI Taxonomy" id="2509291"/>
    <lineage>
        <taxon>Eukaryota</taxon>
        <taxon>Metazoa</taxon>
        <taxon>Ecdysozoa</taxon>
        <taxon>Arthropoda</taxon>
        <taxon>Hexapoda</taxon>
        <taxon>Insecta</taxon>
        <taxon>Pterygota</taxon>
        <taxon>Neoptera</taxon>
        <taxon>Polyneoptera</taxon>
        <taxon>Orthoptera</taxon>
        <taxon>Ensifera</taxon>
        <taxon>Gryllidea</taxon>
        <taxon>Grylloidea</taxon>
        <taxon>Gryllidae</taxon>
        <taxon>Gryllinae</taxon>
        <taxon>Gryllus</taxon>
    </lineage>
</organism>
<feature type="region of interest" description="Disordered" evidence="14">
    <location>
        <begin position="311"/>
        <end position="362"/>
    </location>
</feature>
<dbReference type="PIRSF" id="PIRSF038141">
    <property type="entry name" value="PP1_12ABC_vert"/>
    <property type="match status" value="1"/>
</dbReference>
<keyword evidence="5" id="KW-0677">Repeat</keyword>
<feature type="compositionally biased region" description="Low complexity" evidence="14">
    <location>
        <begin position="402"/>
        <end position="412"/>
    </location>
</feature>
<feature type="region of interest" description="Disordered" evidence="14">
    <location>
        <begin position="562"/>
        <end position="822"/>
    </location>
</feature>
<keyword evidence="2" id="KW-0217">Developmental protein</keyword>
<evidence type="ECO:0000256" key="3">
    <source>
        <dbReference type="ARBA" id="ARBA00022490"/>
    </source>
</evidence>
<feature type="compositionally biased region" description="Basic and acidic residues" evidence="14">
    <location>
        <begin position="703"/>
        <end position="716"/>
    </location>
</feature>
<keyword evidence="7" id="KW-0206">Cytoskeleton</keyword>
<gene>
    <name evidence="16" type="ORF">R5R35_009942</name>
</gene>
<comment type="caution">
    <text evidence="16">The sequence shown here is derived from an EMBL/GenBank/DDBJ whole genome shotgun (WGS) entry which is preliminary data.</text>
</comment>
<comment type="similarity">
    <text evidence="8">Belongs to the NRARP family.</text>
</comment>
<dbReference type="PANTHER" id="PTHR24179:SF21">
    <property type="entry name" value="MYOSIN BINDING SUBUNIT, ISOFORM O"/>
    <property type="match status" value="1"/>
</dbReference>
<dbReference type="InterPro" id="IPR051226">
    <property type="entry name" value="PP1_Regulatory_Subunit"/>
</dbReference>
<feature type="region of interest" description="Disordered" evidence="14">
    <location>
        <begin position="374"/>
        <end position="547"/>
    </location>
</feature>
<dbReference type="Proteomes" id="UP001378592">
    <property type="component" value="Unassembled WGS sequence"/>
</dbReference>